<organism evidence="2 3">
    <name type="scientific">Armillaria solidipes</name>
    <dbReference type="NCBI Taxonomy" id="1076256"/>
    <lineage>
        <taxon>Eukaryota</taxon>
        <taxon>Fungi</taxon>
        <taxon>Dikarya</taxon>
        <taxon>Basidiomycota</taxon>
        <taxon>Agaricomycotina</taxon>
        <taxon>Agaricomycetes</taxon>
        <taxon>Agaricomycetidae</taxon>
        <taxon>Agaricales</taxon>
        <taxon>Marasmiineae</taxon>
        <taxon>Physalacriaceae</taxon>
        <taxon>Armillaria</taxon>
    </lineage>
</organism>
<sequence length="463" mass="52072">MADHRLVHILRSASFLPDSDRSWIHEALITAEEEIALLSASIAQLETKRDALTLRATMCRSALAPVRSLPRDMLQEIFSWTCGLGVDREWRAPWLLGQVCGSWRDVMMTSPFLWSTIVVPLPGVHPHLLAEALRRSGSHPLSMALTFKRALTKGNLLDIFLQHCARWRIMKIDASGLPNRDVDALLKQLSVVSRKLPLLEEVCIDVGTKGLLHSTDTFAVAGSLQRVDLRRFVLFRTPIDEQRLTHLSATLTHISDVEHIMSFPSLTECHLSVYKPLFQSSSPIRVTNERIIRFSTNNTQILDTLTLPTLQTLRIAGCRAASGVLTAFILRSACKLQSFVTDTSSGVRLDDLSSVEKLTVHVNQENIVFSLFHQLMSPRILPGLCELAITISPNFVMYAKTLVDILKKRMERQAVLLRLLCADHDNRIIKQLKQCGLDLLENEGLRVDVDYGFSDCRLSSPWL</sequence>
<dbReference type="SUPFAM" id="SSF52058">
    <property type="entry name" value="L domain-like"/>
    <property type="match status" value="1"/>
</dbReference>
<evidence type="ECO:0000313" key="2">
    <source>
        <dbReference type="EMBL" id="PBK67166.1"/>
    </source>
</evidence>
<gene>
    <name evidence="2" type="ORF">ARMSODRAFT_321114</name>
</gene>
<feature type="coiled-coil region" evidence="1">
    <location>
        <begin position="28"/>
        <end position="55"/>
    </location>
</feature>
<accession>A0A2H3BVT7</accession>
<name>A0A2H3BVT7_9AGAR</name>
<keyword evidence="3" id="KW-1185">Reference proteome</keyword>
<dbReference type="EMBL" id="KZ293437">
    <property type="protein sequence ID" value="PBK67166.1"/>
    <property type="molecule type" value="Genomic_DNA"/>
</dbReference>
<dbReference type="Proteomes" id="UP000218334">
    <property type="component" value="Unassembled WGS sequence"/>
</dbReference>
<evidence type="ECO:0000256" key="1">
    <source>
        <dbReference type="SAM" id="Coils"/>
    </source>
</evidence>
<dbReference type="AlphaFoldDB" id="A0A2H3BVT7"/>
<reference evidence="3" key="1">
    <citation type="journal article" date="2017" name="Nat. Ecol. Evol.">
        <title>Genome expansion and lineage-specific genetic innovations in the forest pathogenic fungi Armillaria.</title>
        <authorList>
            <person name="Sipos G."/>
            <person name="Prasanna A.N."/>
            <person name="Walter M.C."/>
            <person name="O'Connor E."/>
            <person name="Balint B."/>
            <person name="Krizsan K."/>
            <person name="Kiss B."/>
            <person name="Hess J."/>
            <person name="Varga T."/>
            <person name="Slot J."/>
            <person name="Riley R."/>
            <person name="Boka B."/>
            <person name="Rigling D."/>
            <person name="Barry K."/>
            <person name="Lee J."/>
            <person name="Mihaltcheva S."/>
            <person name="LaButti K."/>
            <person name="Lipzen A."/>
            <person name="Waldron R."/>
            <person name="Moloney N.M."/>
            <person name="Sperisen C."/>
            <person name="Kredics L."/>
            <person name="Vagvoelgyi C."/>
            <person name="Patrignani A."/>
            <person name="Fitzpatrick D."/>
            <person name="Nagy I."/>
            <person name="Doyle S."/>
            <person name="Anderson J.B."/>
            <person name="Grigoriev I.V."/>
            <person name="Gueldener U."/>
            <person name="Muensterkoetter M."/>
            <person name="Nagy L.G."/>
        </authorList>
    </citation>
    <scope>NUCLEOTIDE SEQUENCE [LARGE SCALE GENOMIC DNA]</scope>
    <source>
        <strain evidence="3">28-4</strain>
    </source>
</reference>
<proteinExistence type="predicted"/>
<keyword evidence="1" id="KW-0175">Coiled coil</keyword>
<protein>
    <submittedName>
        <fullName evidence="2">Uncharacterized protein</fullName>
    </submittedName>
</protein>
<evidence type="ECO:0000313" key="3">
    <source>
        <dbReference type="Proteomes" id="UP000218334"/>
    </source>
</evidence>